<name>A0A368BK88_9GAMM</name>
<protein>
    <submittedName>
        <fullName evidence="4">Glyceraldehyde-3-phosphate dehydrogenase</fullName>
        <ecNumber evidence="4">1.2.1.12</ecNumber>
    </submittedName>
</protein>
<dbReference type="PANTHER" id="PTHR43454">
    <property type="entry name" value="GLYCERALDEHYDE-3-PHOSPHATE DEHYDROGENASE"/>
    <property type="match status" value="1"/>
</dbReference>
<evidence type="ECO:0000259" key="3">
    <source>
        <dbReference type="SMART" id="SM00846"/>
    </source>
</evidence>
<sequence>MVKRFNPDKRRRPKVDDYFGDWKWREALAESMVPIIGKLYRNGVKILMYGRPLVNSSALEIMQLHRFVREVEGSELSEVETFPVLECISKLKLLPCEIDLGELVSYLLENDQLDPIKYTEKHLEENIRTKRAYPLRPKDVVLFGFGRIGRLLTRILISDTGPGAVWRLRGVVVRGAKDADDLIKRASLLRNDSVHGEFPGTIRVNKTNNSLIINGNEVFFIESGAPNKIDYKSLGIKRATLIDNTGVWRDEKGLSQHLKNPSIDKVILTAPGKAKVKNIVYGVNDDKVKDTDKLIAAASCTTNAIVPVLKLVDEKYKIQNGHIETVHAYTNDQNLIDNYHPSDRRGRSAALNLVITDTGAAKAVAEILPEMKGKLTANAIRVPTPNVSLAIMNLTLKKGVGVDELNETFRKAAFRSSLRQTLDYSNAIDAVSSDFYSNEFAVVYDSQATISNFNNVTIYCWYDNEYGYSRQVVRLLKKVLGVNLTRYPKQQ</sequence>
<dbReference type="NCBIfam" id="NF006139">
    <property type="entry name" value="PRK08289.1"/>
    <property type="match status" value="1"/>
</dbReference>
<reference evidence="4 5" key="1">
    <citation type="journal article" date="2018" name="Microbiome">
        <title>Fine metagenomic profile of the Mediterranean stratified and mixed water columns revealed by assembly and recruitment.</title>
        <authorList>
            <person name="Haro-Moreno J.M."/>
            <person name="Lopez-Perez M."/>
            <person name="De La Torre J.R."/>
            <person name="Picazo A."/>
            <person name="Camacho A."/>
            <person name="Rodriguez-Valera F."/>
        </authorList>
    </citation>
    <scope>NUCLEOTIDE SEQUENCE [LARGE SCALE GENOMIC DNA]</scope>
    <source>
        <strain evidence="4">MED-G83</strain>
    </source>
</reference>
<evidence type="ECO:0000256" key="1">
    <source>
        <dbReference type="ARBA" id="ARBA00023002"/>
    </source>
</evidence>
<dbReference type="SMART" id="SM00846">
    <property type="entry name" value="Gp_dh_N"/>
    <property type="match status" value="1"/>
</dbReference>
<dbReference type="GO" id="GO:0004365">
    <property type="term" value="F:glyceraldehyde-3-phosphate dehydrogenase (NAD+) (phosphorylating) activity"/>
    <property type="evidence" value="ECO:0007669"/>
    <property type="project" value="UniProtKB-EC"/>
</dbReference>
<dbReference type="EMBL" id="QOPD01000007">
    <property type="protein sequence ID" value="RCL37723.1"/>
    <property type="molecule type" value="Genomic_DNA"/>
</dbReference>
<dbReference type="Gene3D" id="3.30.360.10">
    <property type="entry name" value="Dihydrodipicolinate Reductase, domain 2"/>
    <property type="match status" value="1"/>
</dbReference>
<evidence type="ECO:0000313" key="4">
    <source>
        <dbReference type="EMBL" id="RCL37723.1"/>
    </source>
</evidence>
<dbReference type="InterPro" id="IPR020829">
    <property type="entry name" value="GlycerAld_3-P_DH_cat"/>
</dbReference>
<accession>A0A368BK88</accession>
<dbReference type="CDD" id="cd18126">
    <property type="entry name" value="GAPDH_I_C"/>
    <property type="match status" value="1"/>
</dbReference>
<feature type="domain" description="Glyceraldehyde 3-phosphate dehydrogenase NAD(P) binding" evidence="3">
    <location>
        <begin position="138"/>
        <end position="300"/>
    </location>
</feature>
<dbReference type="Gene3D" id="3.40.50.720">
    <property type="entry name" value="NAD(P)-binding Rossmann-like Domain"/>
    <property type="match status" value="1"/>
</dbReference>
<dbReference type="Pfam" id="PF02800">
    <property type="entry name" value="Gp_dh_C"/>
    <property type="match status" value="1"/>
</dbReference>
<dbReference type="Pfam" id="PF00044">
    <property type="entry name" value="Gp_dh_N"/>
    <property type="match status" value="1"/>
</dbReference>
<dbReference type="InterPro" id="IPR020831">
    <property type="entry name" value="GlycerAld/Erythrose_P_DH"/>
</dbReference>
<dbReference type="InterPro" id="IPR036291">
    <property type="entry name" value="NAD(P)-bd_dom_sf"/>
</dbReference>
<dbReference type="SUPFAM" id="SSF55347">
    <property type="entry name" value="Glyceraldehyde-3-phosphate dehydrogenase-like, C-terminal domain"/>
    <property type="match status" value="1"/>
</dbReference>
<dbReference type="CDD" id="cd05214">
    <property type="entry name" value="GAPDH_I_N"/>
    <property type="match status" value="1"/>
</dbReference>
<dbReference type="PRINTS" id="PR00078">
    <property type="entry name" value="G3PDHDRGNASE"/>
</dbReference>
<evidence type="ECO:0000256" key="2">
    <source>
        <dbReference type="RuleBase" id="RU000397"/>
    </source>
</evidence>
<dbReference type="SUPFAM" id="SSF51735">
    <property type="entry name" value="NAD(P)-binding Rossmann-fold domains"/>
    <property type="match status" value="1"/>
</dbReference>
<dbReference type="InterPro" id="IPR020828">
    <property type="entry name" value="GlycerAld_3-P_DH_NAD(P)-bd"/>
</dbReference>
<comment type="similarity">
    <text evidence="2">Belongs to the glyceraldehyde-3-phosphate dehydrogenase family.</text>
</comment>
<dbReference type="EC" id="1.2.1.12" evidence="4"/>
<dbReference type="Proteomes" id="UP000252147">
    <property type="component" value="Unassembled WGS sequence"/>
</dbReference>
<proteinExistence type="inferred from homology"/>
<gene>
    <name evidence="4" type="ORF">DBW97_04095</name>
</gene>
<comment type="caution">
    <text evidence="4">The sequence shown here is derived from an EMBL/GenBank/DDBJ whole genome shotgun (WGS) entry which is preliminary data.</text>
</comment>
<dbReference type="AlphaFoldDB" id="A0A368BK88"/>
<keyword evidence="1 4" id="KW-0560">Oxidoreductase</keyword>
<evidence type="ECO:0000313" key="5">
    <source>
        <dbReference type="Proteomes" id="UP000252147"/>
    </source>
</evidence>
<organism evidence="4 5">
    <name type="scientific">SAR86 cluster bacterium</name>
    <dbReference type="NCBI Taxonomy" id="2030880"/>
    <lineage>
        <taxon>Bacteria</taxon>
        <taxon>Pseudomonadati</taxon>
        <taxon>Pseudomonadota</taxon>
        <taxon>Gammaproteobacteria</taxon>
        <taxon>SAR86 cluster</taxon>
    </lineage>
</organism>
<dbReference type="PROSITE" id="PS00071">
    <property type="entry name" value="GAPDH"/>
    <property type="match status" value="1"/>
</dbReference>
<dbReference type="PANTHER" id="PTHR43454:SF1">
    <property type="entry name" value="GLYCERALDEHYDE 3-PHOSPHATE DEHYDROGENASE NAD(P) BINDING DOMAIN-CONTAINING PROTEIN"/>
    <property type="match status" value="1"/>
</dbReference>
<dbReference type="InterPro" id="IPR020830">
    <property type="entry name" value="GlycerAld_3-P_DH_AS"/>
</dbReference>
<dbReference type="GO" id="GO:0051287">
    <property type="term" value="F:NAD binding"/>
    <property type="evidence" value="ECO:0007669"/>
    <property type="project" value="InterPro"/>
</dbReference>